<evidence type="ECO:0008006" key="4">
    <source>
        <dbReference type="Google" id="ProtNLM"/>
    </source>
</evidence>
<evidence type="ECO:0000313" key="2">
    <source>
        <dbReference type="EMBL" id="CAI2367976.1"/>
    </source>
</evidence>
<dbReference type="InterPro" id="IPR013083">
    <property type="entry name" value="Znf_RING/FYVE/PHD"/>
</dbReference>
<dbReference type="Proteomes" id="UP001295684">
    <property type="component" value="Unassembled WGS sequence"/>
</dbReference>
<dbReference type="EMBL" id="CAMPGE010009102">
    <property type="protein sequence ID" value="CAI2367976.1"/>
    <property type="molecule type" value="Genomic_DNA"/>
</dbReference>
<accession>A0AAD1XEL5</accession>
<feature type="compositionally biased region" description="Basic residues" evidence="1">
    <location>
        <begin position="319"/>
        <end position="330"/>
    </location>
</feature>
<keyword evidence="3" id="KW-1185">Reference proteome</keyword>
<dbReference type="SUPFAM" id="SSF57850">
    <property type="entry name" value="RING/U-box"/>
    <property type="match status" value="1"/>
</dbReference>
<organism evidence="2 3">
    <name type="scientific">Euplotes crassus</name>
    <dbReference type="NCBI Taxonomy" id="5936"/>
    <lineage>
        <taxon>Eukaryota</taxon>
        <taxon>Sar</taxon>
        <taxon>Alveolata</taxon>
        <taxon>Ciliophora</taxon>
        <taxon>Intramacronucleata</taxon>
        <taxon>Spirotrichea</taxon>
        <taxon>Hypotrichia</taxon>
        <taxon>Euplotida</taxon>
        <taxon>Euplotidae</taxon>
        <taxon>Moneuplotes</taxon>
    </lineage>
</organism>
<name>A0AAD1XEL5_EUPCR</name>
<feature type="region of interest" description="Disordered" evidence="1">
    <location>
        <begin position="315"/>
        <end position="343"/>
    </location>
</feature>
<dbReference type="Gene3D" id="3.30.40.10">
    <property type="entry name" value="Zinc/RING finger domain, C3HC4 (zinc finger)"/>
    <property type="match status" value="1"/>
</dbReference>
<evidence type="ECO:0000256" key="1">
    <source>
        <dbReference type="SAM" id="MobiDB-lite"/>
    </source>
</evidence>
<protein>
    <recommendedName>
        <fullName evidence="4">RING-type domain-containing protein</fullName>
    </recommendedName>
</protein>
<sequence>MKDCGEWILKCLDCSHRREATGAARNEVILQDPAIMKKKLFPISKKAKPKKEFALTLYKCERIIENNPTEYDSFRPRLSKLSPYKESNEKVLTSLQKTPSLSTFSELEYTPEKGDENYYRFHCSVCFKYFSNILRSQCCKNYFCRDCYHSLKEDIKAKSSGGGVRCIFCGKLPLALEQIDPDSPVKNYKNAPLKILQGKLSPNELAEDTQNFELHGEPPHCSEELKLGNNDSYMMTPLTKEDDGLLKRSTIRMNYSVPKNPFKEFIDSFLGGKSSTNYSSCKGSFITTDKKKAKKVPLMPSMEYEQKFETKQNEYSGYSKRKHNKGLRSKIMRDSVKPKKYSPQAIRMSGLPLRSSLTKLRSSRKIKYY</sequence>
<comment type="caution">
    <text evidence="2">The sequence shown here is derived from an EMBL/GenBank/DDBJ whole genome shotgun (WGS) entry which is preliminary data.</text>
</comment>
<dbReference type="AlphaFoldDB" id="A0AAD1XEL5"/>
<reference evidence="2" key="1">
    <citation type="submission" date="2023-07" db="EMBL/GenBank/DDBJ databases">
        <authorList>
            <consortium name="AG Swart"/>
            <person name="Singh M."/>
            <person name="Singh A."/>
            <person name="Seah K."/>
            <person name="Emmerich C."/>
        </authorList>
    </citation>
    <scope>NUCLEOTIDE SEQUENCE</scope>
    <source>
        <strain evidence="2">DP1</strain>
    </source>
</reference>
<gene>
    <name evidence="2" type="ORF">ECRASSUSDP1_LOCUS9265</name>
</gene>
<proteinExistence type="predicted"/>
<evidence type="ECO:0000313" key="3">
    <source>
        <dbReference type="Proteomes" id="UP001295684"/>
    </source>
</evidence>